<keyword evidence="1" id="KW-1133">Transmembrane helix</keyword>
<dbReference type="RefSeq" id="WP_030005439.1">
    <property type="nucleotide sequence ID" value="NC_022549.1"/>
</dbReference>
<feature type="transmembrane region" description="Helical" evidence="1">
    <location>
        <begin position="46"/>
        <end position="66"/>
    </location>
</feature>
<keyword evidence="1" id="KW-0812">Transmembrane</keyword>
<dbReference type="Proteomes" id="UP000032737">
    <property type="component" value="Chromosome"/>
</dbReference>
<keyword evidence="1" id="KW-0472">Membrane</keyword>
<dbReference type="HOGENOM" id="CLU_1607266_0_0_14"/>
<feature type="transmembrane region" description="Helical" evidence="1">
    <location>
        <begin position="7"/>
        <end position="26"/>
    </location>
</feature>
<feature type="transmembrane region" description="Helical" evidence="1">
    <location>
        <begin position="78"/>
        <end position="100"/>
    </location>
</feature>
<accession>U4KPZ6</accession>
<organism evidence="2 3">
    <name type="scientific">Acholeplasma brassicae</name>
    <dbReference type="NCBI Taxonomy" id="61635"/>
    <lineage>
        <taxon>Bacteria</taxon>
        <taxon>Bacillati</taxon>
        <taxon>Mycoplasmatota</taxon>
        <taxon>Mollicutes</taxon>
        <taxon>Acholeplasmatales</taxon>
        <taxon>Acholeplasmataceae</taxon>
        <taxon>Acholeplasma</taxon>
    </lineage>
</organism>
<feature type="transmembrane region" description="Helical" evidence="1">
    <location>
        <begin position="137"/>
        <end position="159"/>
    </location>
</feature>
<proteinExistence type="predicted"/>
<name>U4KPZ6_9MOLU</name>
<evidence type="ECO:0000256" key="1">
    <source>
        <dbReference type="SAM" id="Phobius"/>
    </source>
</evidence>
<dbReference type="STRING" id="61635.BN85315660"/>
<dbReference type="AlphaFoldDB" id="U4KPZ6"/>
<gene>
    <name evidence="2" type="ORF">BN85315660</name>
</gene>
<protein>
    <submittedName>
        <fullName evidence="2">Uncharacterized protein</fullName>
    </submittedName>
</protein>
<dbReference type="EMBL" id="FO681348">
    <property type="protein sequence ID" value="CCV66587.1"/>
    <property type="molecule type" value="Genomic_DNA"/>
</dbReference>
<reference evidence="2 3" key="1">
    <citation type="journal article" date="2013" name="J. Mol. Microbiol. Biotechnol.">
        <title>Analysis of the Complete Genomes of Acholeplasma brassicae , A. palmae and A. laidlawii and Their Comparison to the Obligate Parasites from ' Candidatus Phytoplasma'.</title>
        <authorList>
            <person name="Kube M."/>
            <person name="Siewert C."/>
            <person name="Migdoll A.M."/>
            <person name="Duduk B."/>
            <person name="Holz S."/>
            <person name="Rabus R."/>
            <person name="Seemuller E."/>
            <person name="Mitrovic J."/>
            <person name="Muller I."/>
            <person name="Buttner C."/>
            <person name="Reinhardt R."/>
        </authorList>
    </citation>
    <scope>NUCLEOTIDE SEQUENCE [LARGE SCALE GENOMIC DNA]</scope>
    <source>
        <strain evidence="3">0502</strain>
    </source>
</reference>
<evidence type="ECO:0000313" key="2">
    <source>
        <dbReference type="EMBL" id="CCV66587.1"/>
    </source>
</evidence>
<evidence type="ECO:0000313" key="3">
    <source>
        <dbReference type="Proteomes" id="UP000032737"/>
    </source>
</evidence>
<sequence length="165" mass="18532">MKKISDKVYHLIGFGSLLLTGVLYYLLTLNIKDASYDRFSSAPNILYLLIGFMSLMTLIGFSSFMVSHQLKTKSRKLLYVQLFGLTLTLIGLISYCLAVVNLNVTFLEPPLDASQEVLGSYYIKLIDHNIKSNNQRLLGQFFSVVGIHVFGLGSLVVMAELKEKR</sequence>
<keyword evidence="3" id="KW-1185">Reference proteome</keyword>
<dbReference type="KEGG" id="abra:BN85315660"/>